<dbReference type="Gene3D" id="2.30.130.10">
    <property type="entry name" value="PUA domain"/>
    <property type="match status" value="1"/>
</dbReference>
<dbReference type="InterPro" id="IPR020103">
    <property type="entry name" value="PsdUridine_synth_cat_dom_sf"/>
</dbReference>
<dbReference type="InterPro" id="IPR015947">
    <property type="entry name" value="PUA-like_sf"/>
</dbReference>
<dbReference type="CDD" id="cd02573">
    <property type="entry name" value="PseudoU_synth_EcTruB"/>
    <property type="match status" value="1"/>
</dbReference>
<comment type="caution">
    <text evidence="9">The sequence shown here is derived from an EMBL/GenBank/DDBJ whole genome shotgun (WGS) entry which is preliminary data.</text>
</comment>
<dbReference type="GO" id="GO:0160148">
    <property type="term" value="F:tRNA pseudouridine(55) synthase activity"/>
    <property type="evidence" value="ECO:0007669"/>
    <property type="project" value="UniProtKB-EC"/>
</dbReference>
<dbReference type="Pfam" id="PF01509">
    <property type="entry name" value="TruB_N"/>
    <property type="match status" value="1"/>
</dbReference>
<feature type="domain" description="Pseudouridine synthase II N-terminal" evidence="6">
    <location>
        <begin position="33"/>
        <end position="183"/>
    </location>
</feature>
<sequence length="306" mass="33731">MGRRNRKGRNVSGILLLDKPAGITSNGALQRVKHLFFAKKAGHTGSLDPIATGILPICLGEATKFSGFLLNADKSYVAECQLGVVTRSGDSEGEVVSERPVEGVSEEIIKNALEQFRGDIEQIPPMHSAIKVNGQPLYKLAHQGIEIEREPRQVTIYALDFIGLDADKERMTISVHCSKGTYIRTLVEDIGEIIGCGAHVAELRRTTLGPYKEDDLLTIEELEEIREADGNRGLDSRLLSLDSAVEDYDKVQLDRDSSYYIRQGQPIQVSGAPEDGWVRIYDDVEKFVGVGEIIDDGRVAPRRLVS</sequence>
<dbReference type="Pfam" id="PF16198">
    <property type="entry name" value="TruB_C_2"/>
    <property type="match status" value="1"/>
</dbReference>
<evidence type="ECO:0000256" key="2">
    <source>
        <dbReference type="ARBA" id="ARBA00005642"/>
    </source>
</evidence>
<evidence type="ECO:0000259" key="7">
    <source>
        <dbReference type="Pfam" id="PF09157"/>
    </source>
</evidence>
<dbReference type="SUPFAM" id="SSF55120">
    <property type="entry name" value="Pseudouridine synthase"/>
    <property type="match status" value="1"/>
</dbReference>
<dbReference type="GO" id="GO:0031119">
    <property type="term" value="P:tRNA pseudouridine synthesis"/>
    <property type="evidence" value="ECO:0007669"/>
    <property type="project" value="UniProtKB-UniRule"/>
</dbReference>
<feature type="active site" description="Nucleophile" evidence="5">
    <location>
        <position position="48"/>
    </location>
</feature>
<protein>
    <recommendedName>
        <fullName evidence="5">tRNA pseudouridine synthase B</fullName>
        <ecNumber evidence="5">5.4.99.25</ecNumber>
    </recommendedName>
    <alternativeName>
        <fullName evidence="5">tRNA pseudouridine(55) synthase</fullName>
        <shortName evidence="5">Psi55 synthase</shortName>
    </alternativeName>
    <alternativeName>
        <fullName evidence="5">tRNA pseudouridylate synthase</fullName>
    </alternativeName>
    <alternativeName>
        <fullName evidence="5">tRNA-uridine isomerase</fullName>
    </alternativeName>
</protein>
<organism evidence="9 10">
    <name type="scientific">Candidatus Thiopontia autotrophica</name>
    <dbReference type="NCBI Taxonomy" id="2841688"/>
    <lineage>
        <taxon>Bacteria</taxon>
        <taxon>Pseudomonadati</taxon>
        <taxon>Pseudomonadota</taxon>
        <taxon>Gammaproteobacteria</taxon>
        <taxon>Candidatus Thiopontia</taxon>
    </lineage>
</organism>
<comment type="similarity">
    <text evidence="2 5">Belongs to the pseudouridine synthase TruB family. Type 1 subfamily.</text>
</comment>
<proteinExistence type="inferred from homology"/>
<comment type="function">
    <text evidence="5">Responsible for synthesis of pseudouridine from uracil-55 in the psi GC loop of transfer RNAs.</text>
</comment>
<dbReference type="FunFam" id="2.30.130.10:FF:000012">
    <property type="entry name" value="tRNA pseudouridine synthase B"/>
    <property type="match status" value="1"/>
</dbReference>
<evidence type="ECO:0000259" key="6">
    <source>
        <dbReference type="Pfam" id="PF01509"/>
    </source>
</evidence>
<dbReference type="EC" id="5.4.99.25" evidence="5"/>
<dbReference type="FunFam" id="3.30.2350.10:FF:000011">
    <property type="entry name" value="tRNA pseudouridine synthase B"/>
    <property type="match status" value="1"/>
</dbReference>
<reference evidence="9 10" key="1">
    <citation type="submission" date="2020-08" db="EMBL/GenBank/DDBJ databases">
        <title>Bridging the membrane lipid divide: bacteria of the FCB group superphylum have the potential to synthesize archaeal ether lipids.</title>
        <authorList>
            <person name="Villanueva L."/>
            <person name="Von Meijenfeldt F.A.B."/>
            <person name="Westbye A.B."/>
            <person name="Yadav S."/>
            <person name="Hopmans E.C."/>
            <person name="Dutilh B.E."/>
            <person name="Sinninghe Damste J.S."/>
        </authorList>
    </citation>
    <scope>NUCLEOTIDE SEQUENCE [LARGE SCALE GENOMIC DNA]</scope>
    <source>
        <strain evidence="9">NIOZ-UU100</strain>
    </source>
</reference>
<keyword evidence="4 5" id="KW-0413">Isomerase</keyword>
<evidence type="ECO:0000259" key="8">
    <source>
        <dbReference type="Pfam" id="PF16198"/>
    </source>
</evidence>
<evidence type="ECO:0000256" key="5">
    <source>
        <dbReference type="HAMAP-Rule" id="MF_01080"/>
    </source>
</evidence>
<evidence type="ECO:0000256" key="3">
    <source>
        <dbReference type="ARBA" id="ARBA00022694"/>
    </source>
</evidence>
<comment type="catalytic activity">
    <reaction evidence="1 5">
        <text>uridine(55) in tRNA = pseudouridine(55) in tRNA</text>
        <dbReference type="Rhea" id="RHEA:42532"/>
        <dbReference type="Rhea" id="RHEA-COMP:10101"/>
        <dbReference type="Rhea" id="RHEA-COMP:10102"/>
        <dbReference type="ChEBI" id="CHEBI:65314"/>
        <dbReference type="ChEBI" id="CHEBI:65315"/>
        <dbReference type="EC" id="5.4.99.25"/>
    </reaction>
</comment>
<feature type="domain" description="tRNA pseudouridylate synthase B C-terminal" evidence="8">
    <location>
        <begin position="184"/>
        <end position="245"/>
    </location>
</feature>
<name>A0A8J6TX70_9GAMM</name>
<evidence type="ECO:0000313" key="9">
    <source>
        <dbReference type="EMBL" id="MBC8519242.1"/>
    </source>
</evidence>
<dbReference type="EMBL" id="JACNFK010000019">
    <property type="protein sequence ID" value="MBC8519242.1"/>
    <property type="molecule type" value="Genomic_DNA"/>
</dbReference>
<dbReference type="GO" id="GO:0003723">
    <property type="term" value="F:RNA binding"/>
    <property type="evidence" value="ECO:0007669"/>
    <property type="project" value="InterPro"/>
</dbReference>
<keyword evidence="3 5" id="KW-0819">tRNA processing</keyword>
<evidence type="ECO:0000256" key="1">
    <source>
        <dbReference type="ARBA" id="ARBA00000385"/>
    </source>
</evidence>
<dbReference type="CDD" id="cd21152">
    <property type="entry name" value="PUA_TruB_bacterial"/>
    <property type="match status" value="1"/>
</dbReference>
<dbReference type="SUPFAM" id="SSF88697">
    <property type="entry name" value="PUA domain-like"/>
    <property type="match status" value="1"/>
</dbReference>
<dbReference type="InterPro" id="IPR036974">
    <property type="entry name" value="PUA_sf"/>
</dbReference>
<feature type="domain" description="tRNA pseudouridine synthase II TruB subfamily 1 C-terminal" evidence="7">
    <location>
        <begin position="250"/>
        <end position="305"/>
    </location>
</feature>
<dbReference type="Pfam" id="PF09157">
    <property type="entry name" value="TruB-C_2"/>
    <property type="match status" value="1"/>
</dbReference>
<evidence type="ECO:0000313" key="10">
    <source>
        <dbReference type="Proteomes" id="UP000654401"/>
    </source>
</evidence>
<evidence type="ECO:0000256" key="4">
    <source>
        <dbReference type="ARBA" id="ARBA00023235"/>
    </source>
</evidence>
<dbReference type="InterPro" id="IPR032819">
    <property type="entry name" value="TruB_C"/>
</dbReference>
<dbReference type="InterPro" id="IPR015240">
    <property type="entry name" value="tRNA_sdUridine_synth_fam1_C"/>
</dbReference>
<dbReference type="NCBIfam" id="TIGR00431">
    <property type="entry name" value="TruB"/>
    <property type="match status" value="1"/>
</dbReference>
<dbReference type="AlphaFoldDB" id="A0A8J6TX70"/>
<dbReference type="InterPro" id="IPR014780">
    <property type="entry name" value="tRNA_psdUridine_synth_TruB"/>
</dbReference>
<dbReference type="PANTHER" id="PTHR13767">
    <property type="entry name" value="TRNA-PSEUDOURIDINE SYNTHASE"/>
    <property type="match status" value="1"/>
</dbReference>
<dbReference type="InterPro" id="IPR002501">
    <property type="entry name" value="PsdUridine_synth_N"/>
</dbReference>
<dbReference type="GO" id="GO:1990481">
    <property type="term" value="P:mRNA pseudouridine synthesis"/>
    <property type="evidence" value="ECO:0007669"/>
    <property type="project" value="TreeGrafter"/>
</dbReference>
<gene>
    <name evidence="5 9" type="primary">truB</name>
    <name evidence="9" type="ORF">H8D24_02385</name>
</gene>
<accession>A0A8J6TX70</accession>
<dbReference type="Proteomes" id="UP000654401">
    <property type="component" value="Unassembled WGS sequence"/>
</dbReference>
<dbReference type="HAMAP" id="MF_01080">
    <property type="entry name" value="TruB_bact"/>
    <property type="match status" value="1"/>
</dbReference>
<dbReference type="PANTHER" id="PTHR13767:SF2">
    <property type="entry name" value="PSEUDOURIDYLATE SYNTHASE TRUB1"/>
    <property type="match status" value="1"/>
</dbReference>
<dbReference type="Gene3D" id="3.30.2350.10">
    <property type="entry name" value="Pseudouridine synthase"/>
    <property type="match status" value="1"/>
</dbReference>